<feature type="coiled-coil region" evidence="6">
    <location>
        <begin position="444"/>
        <end position="505"/>
    </location>
</feature>
<dbReference type="GO" id="GO:0120230">
    <property type="term" value="F:recombinase activator activity"/>
    <property type="evidence" value="ECO:0007669"/>
    <property type="project" value="TreeGrafter"/>
</dbReference>
<dbReference type="VEuPathDB" id="PlasmoDB:PVX_084360"/>
<evidence type="ECO:0000256" key="4">
    <source>
        <dbReference type="ARBA" id="ARBA00023242"/>
    </source>
</evidence>
<evidence type="ECO:0000256" key="3">
    <source>
        <dbReference type="ARBA" id="ARBA00023172"/>
    </source>
</evidence>
<accession>A0A565A2I0</accession>
<dbReference type="EMBL" id="LT635624">
    <property type="protein sequence ID" value="VUZ98117.1"/>
    <property type="molecule type" value="Genomic_DNA"/>
</dbReference>
<evidence type="ECO:0000256" key="5">
    <source>
        <dbReference type="ARBA" id="ARBA00023254"/>
    </source>
</evidence>
<dbReference type="PANTHER" id="PTHR15938:SF0">
    <property type="entry name" value="HOMOLOGOUS-PAIRING PROTEIN 2 HOMOLOG"/>
    <property type="match status" value="1"/>
</dbReference>
<evidence type="ECO:0000313" key="10">
    <source>
        <dbReference type="Proteomes" id="UP000220605"/>
    </source>
</evidence>
<organism evidence="9 10">
    <name type="scientific">Plasmodium vivax</name>
    <name type="common">malaria parasite P. vivax</name>
    <dbReference type="NCBI Taxonomy" id="5855"/>
    <lineage>
        <taxon>Eukaryota</taxon>
        <taxon>Sar</taxon>
        <taxon>Alveolata</taxon>
        <taxon>Apicomplexa</taxon>
        <taxon>Aconoidasida</taxon>
        <taxon>Haemosporida</taxon>
        <taxon>Plasmodiidae</taxon>
        <taxon>Plasmodium</taxon>
        <taxon>Plasmodium (Plasmodium)</taxon>
    </lineage>
</organism>
<dbReference type="VEuPathDB" id="PlasmoDB:PVPAM_130020900"/>
<name>A0A565A2I0_PLAVI</name>
<evidence type="ECO:0000256" key="7">
    <source>
        <dbReference type="SAM" id="MobiDB-lite"/>
    </source>
</evidence>
<feature type="compositionally biased region" description="Low complexity" evidence="7">
    <location>
        <begin position="125"/>
        <end position="155"/>
    </location>
</feature>
<evidence type="ECO:0000259" key="8">
    <source>
        <dbReference type="Pfam" id="PF07106"/>
    </source>
</evidence>
<dbReference type="Pfam" id="PF07106">
    <property type="entry name" value="WHD_TBPIP"/>
    <property type="match status" value="1"/>
</dbReference>
<sequence>MKNNKSRGGNKKKVERAKGGGIIPGNLDSPKIALQNGGAIDEQKGEAREGTHVEVTQQEDQNKPSDGHQTADENFEGDKMISASPSSVCAPVQVPPSGKKVECPKKESNRKKAQKGRAVVKKGAASHAVSVAASHAVSVAASHAVSVAAAPASAAGDMNMEKEKQSGNNKKSNKPSSGKNSKKGEQKVTPGEDSKKGVEEKTKGEIAYEGTTPINEQPVIGSDLEQSNAEREAAIISPDHQMLESEAGKNCEDPHVDLGNASGVKINANKKRKISKRGEADGQSGTGIQNEMSKQNETSEQNETNEQNQTNEQRERKDGQGATSQPDTTSDERRAPPETTTLVEKNQKKTASKSEAANKPKGAKITLSEEETKEKIYKYMKQTNRPYSVINVYDNLHGTISKNVVQKLMDELSAEKKLQCKEYGKAKVYLVNQREFKSLNVQEMGKLKKDMEMMREQMEVAKNDLTHFVKIKKKIIQDLELVENVGKYKKECQLVEEEIKMYEEANKACKLTADEIGLIKKQHGYLHAMWLKRKSLCVEIIKCVATLTDKDSKGVIFHLGIDVDEDVVPPGLYA</sequence>
<dbReference type="GO" id="GO:0003690">
    <property type="term" value="F:double-stranded DNA binding"/>
    <property type="evidence" value="ECO:0007669"/>
    <property type="project" value="TreeGrafter"/>
</dbReference>
<dbReference type="Proteomes" id="UP000220605">
    <property type="component" value="Chromosome 13"/>
</dbReference>
<evidence type="ECO:0000256" key="2">
    <source>
        <dbReference type="ARBA" id="ARBA00007922"/>
    </source>
</evidence>
<evidence type="ECO:0000256" key="1">
    <source>
        <dbReference type="ARBA" id="ARBA00004123"/>
    </source>
</evidence>
<dbReference type="GO" id="GO:0120231">
    <property type="term" value="C:DNA recombinase auxiliary factor complex"/>
    <property type="evidence" value="ECO:0007669"/>
    <property type="project" value="TreeGrafter"/>
</dbReference>
<evidence type="ECO:0000256" key="6">
    <source>
        <dbReference type="SAM" id="Coils"/>
    </source>
</evidence>
<keyword evidence="6" id="KW-0175">Coiled coil</keyword>
<dbReference type="InterPro" id="IPR036388">
    <property type="entry name" value="WH-like_DNA-bd_sf"/>
</dbReference>
<evidence type="ECO:0000313" key="9">
    <source>
        <dbReference type="EMBL" id="VUZ98117.1"/>
    </source>
</evidence>
<feature type="compositionally biased region" description="Basic and acidic residues" evidence="7">
    <location>
        <begin position="182"/>
        <end position="206"/>
    </location>
</feature>
<feature type="compositionally biased region" description="Basic and acidic residues" evidence="7">
    <location>
        <begin position="41"/>
        <end position="52"/>
    </location>
</feature>
<feature type="region of interest" description="Disordered" evidence="7">
    <location>
        <begin position="1"/>
        <end position="366"/>
    </location>
</feature>
<reference evidence="10" key="1">
    <citation type="submission" date="2016-07" db="EMBL/GenBank/DDBJ databases">
        <authorList>
            <consortium name="Pathogen Informatics"/>
        </authorList>
    </citation>
    <scope>NUCLEOTIDE SEQUENCE [LARGE SCALE GENOMIC DNA]</scope>
</reference>
<keyword evidence="3" id="KW-0233">DNA recombination</keyword>
<dbReference type="VEuPathDB" id="PlasmoDB:PVP01_1305600"/>
<keyword evidence="4" id="KW-0539">Nucleus</keyword>
<feature type="compositionally biased region" description="Low complexity" evidence="7">
    <location>
        <begin position="166"/>
        <end position="179"/>
    </location>
</feature>
<dbReference type="InterPro" id="IPR010776">
    <property type="entry name" value="Hop2_WH_dom"/>
</dbReference>
<dbReference type="OrthoDB" id="272266at2759"/>
<feature type="compositionally biased region" description="Basic and acidic residues" evidence="7">
    <location>
        <begin position="60"/>
        <end position="79"/>
    </location>
</feature>
<feature type="compositionally biased region" description="Basic residues" evidence="7">
    <location>
        <begin position="108"/>
        <end position="120"/>
    </location>
</feature>
<feature type="compositionally biased region" description="Basic residues" evidence="7">
    <location>
        <begin position="1"/>
        <end position="15"/>
    </location>
</feature>
<dbReference type="GO" id="GO:0010774">
    <property type="term" value="P:meiotic strand invasion involved in reciprocal meiotic recombination"/>
    <property type="evidence" value="ECO:0007669"/>
    <property type="project" value="TreeGrafter"/>
</dbReference>
<gene>
    <name evidence="9" type="ORF">PVP01_1305600</name>
</gene>
<dbReference type="GO" id="GO:0007129">
    <property type="term" value="P:homologous chromosome pairing at meiosis"/>
    <property type="evidence" value="ECO:0007669"/>
    <property type="project" value="TreeGrafter"/>
</dbReference>
<comment type="subcellular location">
    <subcellularLocation>
        <location evidence="1">Nucleus</location>
    </subcellularLocation>
</comment>
<dbReference type="PANTHER" id="PTHR15938">
    <property type="entry name" value="TBP-1 INTERACTING PROTEIN"/>
    <property type="match status" value="1"/>
</dbReference>
<dbReference type="GO" id="GO:0000709">
    <property type="term" value="P:meiotic joint molecule formation"/>
    <property type="evidence" value="ECO:0007669"/>
    <property type="project" value="TreeGrafter"/>
</dbReference>
<protein>
    <submittedName>
        <fullName evidence="9">Tat binding protein 1(TBP-1)-interacting protein, putative</fullName>
    </submittedName>
</protein>
<feature type="domain" description="Homologous-pairing protein 2 winged helix" evidence="8">
    <location>
        <begin position="371"/>
        <end position="432"/>
    </location>
</feature>
<dbReference type="GO" id="GO:0000794">
    <property type="term" value="C:condensed nuclear chromosome"/>
    <property type="evidence" value="ECO:0007669"/>
    <property type="project" value="TreeGrafter"/>
</dbReference>
<feature type="compositionally biased region" description="Low complexity" evidence="7">
    <location>
        <begin position="295"/>
        <end position="311"/>
    </location>
</feature>
<dbReference type="VEuPathDB" id="PlasmoDB:PVW1_130012200"/>
<dbReference type="AlphaFoldDB" id="A0A565A2I0"/>
<dbReference type="Gene3D" id="1.10.10.10">
    <property type="entry name" value="Winged helix-like DNA-binding domain superfamily/Winged helix DNA-binding domain"/>
    <property type="match status" value="1"/>
</dbReference>
<comment type="similarity">
    <text evidence="2">Belongs to the HOP2 family.</text>
</comment>
<feature type="compositionally biased region" description="Basic and acidic residues" evidence="7">
    <location>
        <begin position="241"/>
        <end position="256"/>
    </location>
</feature>
<keyword evidence="5" id="KW-0469">Meiosis</keyword>
<proteinExistence type="inferred from homology"/>